<evidence type="ECO:0000256" key="3">
    <source>
        <dbReference type="ARBA" id="ARBA00022989"/>
    </source>
</evidence>
<gene>
    <name evidence="8" type="ORF">CLV35_2986</name>
</gene>
<evidence type="ECO:0000313" key="8">
    <source>
        <dbReference type="EMBL" id="RKS72737.1"/>
    </source>
</evidence>
<evidence type="ECO:0000256" key="1">
    <source>
        <dbReference type="ARBA" id="ARBA00004141"/>
    </source>
</evidence>
<evidence type="ECO:0000256" key="2">
    <source>
        <dbReference type="ARBA" id="ARBA00022692"/>
    </source>
</evidence>
<dbReference type="InterPro" id="IPR007267">
    <property type="entry name" value="GtrA_DPMS_TM"/>
</dbReference>
<dbReference type="Pfam" id="PF04138">
    <property type="entry name" value="GtrA_DPMS_TM"/>
    <property type="match status" value="1"/>
</dbReference>
<dbReference type="InParanoid" id="A0A420XN75"/>
<comment type="subcellular location">
    <subcellularLocation>
        <location evidence="1">Membrane</location>
        <topology evidence="1">Multi-pass membrane protein</topology>
    </subcellularLocation>
</comment>
<feature type="region of interest" description="Disordered" evidence="5">
    <location>
        <begin position="141"/>
        <end position="165"/>
    </location>
</feature>
<protein>
    <submittedName>
        <fullName evidence="8">Putative flippase GtrA</fullName>
    </submittedName>
</protein>
<evidence type="ECO:0000259" key="7">
    <source>
        <dbReference type="Pfam" id="PF04138"/>
    </source>
</evidence>
<feature type="transmembrane region" description="Helical" evidence="6">
    <location>
        <begin position="41"/>
        <end position="58"/>
    </location>
</feature>
<feature type="compositionally biased region" description="Basic residues" evidence="5">
    <location>
        <begin position="153"/>
        <end position="165"/>
    </location>
</feature>
<keyword evidence="9" id="KW-1185">Reference proteome</keyword>
<feature type="transmembrane region" description="Helical" evidence="6">
    <location>
        <begin position="12"/>
        <end position="35"/>
    </location>
</feature>
<organism evidence="8 9">
    <name type="scientific">Motilibacter peucedani</name>
    <dbReference type="NCBI Taxonomy" id="598650"/>
    <lineage>
        <taxon>Bacteria</taxon>
        <taxon>Bacillati</taxon>
        <taxon>Actinomycetota</taxon>
        <taxon>Actinomycetes</taxon>
        <taxon>Motilibacterales</taxon>
        <taxon>Motilibacteraceae</taxon>
        <taxon>Motilibacter</taxon>
    </lineage>
</organism>
<keyword evidence="2 6" id="KW-0812">Transmembrane</keyword>
<dbReference type="EMBL" id="RBWV01000013">
    <property type="protein sequence ID" value="RKS72737.1"/>
    <property type="molecule type" value="Genomic_DNA"/>
</dbReference>
<evidence type="ECO:0000313" key="9">
    <source>
        <dbReference type="Proteomes" id="UP000281955"/>
    </source>
</evidence>
<sequence length="165" mass="17313">MRAVARRHLRTFSRYGIGSVVAAVTSELVFVAVVAAGGSTLAANVAGFLAGAVPNYALNIGWAWRHREGSTAVRLRRYAVVSVVSALAAYATTTLAESLAGSLSGTSRTLLLGAVYLGTYAVLFVAKYVALDRYVFSTPTGGGTAAGREARAPRSRHHVPSTTRR</sequence>
<evidence type="ECO:0000256" key="4">
    <source>
        <dbReference type="ARBA" id="ARBA00023136"/>
    </source>
</evidence>
<dbReference type="RefSeq" id="WP_183061998.1">
    <property type="nucleotide sequence ID" value="NZ_RBWV01000013.1"/>
</dbReference>
<dbReference type="GO" id="GO:0016020">
    <property type="term" value="C:membrane"/>
    <property type="evidence" value="ECO:0007669"/>
    <property type="project" value="UniProtKB-SubCell"/>
</dbReference>
<comment type="caution">
    <text evidence="8">The sequence shown here is derived from an EMBL/GenBank/DDBJ whole genome shotgun (WGS) entry which is preliminary data.</text>
</comment>
<proteinExistence type="predicted"/>
<dbReference type="AlphaFoldDB" id="A0A420XN75"/>
<name>A0A420XN75_9ACTN</name>
<reference evidence="8 9" key="1">
    <citation type="submission" date="2018-10" db="EMBL/GenBank/DDBJ databases">
        <title>Genomic Encyclopedia of Archaeal and Bacterial Type Strains, Phase II (KMG-II): from individual species to whole genera.</title>
        <authorList>
            <person name="Goeker M."/>
        </authorList>
    </citation>
    <scope>NUCLEOTIDE SEQUENCE [LARGE SCALE GENOMIC DNA]</scope>
    <source>
        <strain evidence="8 9">RP-AC37</strain>
    </source>
</reference>
<feature type="transmembrane region" description="Helical" evidence="6">
    <location>
        <begin position="78"/>
        <end position="96"/>
    </location>
</feature>
<evidence type="ECO:0000256" key="6">
    <source>
        <dbReference type="SAM" id="Phobius"/>
    </source>
</evidence>
<dbReference type="GO" id="GO:0000271">
    <property type="term" value="P:polysaccharide biosynthetic process"/>
    <property type="evidence" value="ECO:0007669"/>
    <property type="project" value="InterPro"/>
</dbReference>
<evidence type="ECO:0000256" key="5">
    <source>
        <dbReference type="SAM" id="MobiDB-lite"/>
    </source>
</evidence>
<keyword evidence="3 6" id="KW-1133">Transmembrane helix</keyword>
<accession>A0A420XN75</accession>
<feature type="domain" description="GtrA/DPMS transmembrane" evidence="7">
    <location>
        <begin position="14"/>
        <end position="136"/>
    </location>
</feature>
<keyword evidence="4 6" id="KW-0472">Membrane</keyword>
<dbReference type="Proteomes" id="UP000281955">
    <property type="component" value="Unassembled WGS sequence"/>
</dbReference>
<feature type="transmembrane region" description="Helical" evidence="6">
    <location>
        <begin position="108"/>
        <end position="130"/>
    </location>
</feature>